<dbReference type="PROSITE" id="PS01081">
    <property type="entry name" value="HTH_TETR_1"/>
    <property type="match status" value="1"/>
</dbReference>
<evidence type="ECO:0000256" key="2">
    <source>
        <dbReference type="ARBA" id="ARBA00023125"/>
    </source>
</evidence>
<feature type="domain" description="HTH tetR-type" evidence="5">
    <location>
        <begin position="14"/>
        <end position="74"/>
    </location>
</feature>
<evidence type="ECO:0000256" key="1">
    <source>
        <dbReference type="ARBA" id="ARBA00023015"/>
    </source>
</evidence>
<dbReference type="PRINTS" id="PR00455">
    <property type="entry name" value="HTHTETR"/>
</dbReference>
<organism evidence="6 7">
    <name type="scientific">Amycolatopsis pithecellobii</name>
    <dbReference type="NCBI Taxonomy" id="664692"/>
    <lineage>
        <taxon>Bacteria</taxon>
        <taxon>Bacillati</taxon>
        <taxon>Actinomycetota</taxon>
        <taxon>Actinomycetes</taxon>
        <taxon>Pseudonocardiales</taxon>
        <taxon>Pseudonocardiaceae</taxon>
        <taxon>Amycolatopsis</taxon>
    </lineage>
</organism>
<dbReference type="EMBL" id="WMBA01000010">
    <property type="protein sequence ID" value="MTD54257.1"/>
    <property type="molecule type" value="Genomic_DNA"/>
</dbReference>
<protein>
    <submittedName>
        <fullName evidence="6">TetR family transcriptional regulator</fullName>
    </submittedName>
</protein>
<proteinExistence type="predicted"/>
<dbReference type="OrthoDB" id="3296001at2"/>
<evidence type="ECO:0000259" key="5">
    <source>
        <dbReference type="PROSITE" id="PS50977"/>
    </source>
</evidence>
<dbReference type="PANTHER" id="PTHR30055">
    <property type="entry name" value="HTH-TYPE TRANSCRIPTIONAL REGULATOR RUTR"/>
    <property type="match status" value="1"/>
</dbReference>
<name>A0A6N7YMP8_9PSEU</name>
<evidence type="ECO:0000313" key="7">
    <source>
        <dbReference type="Proteomes" id="UP000440096"/>
    </source>
</evidence>
<dbReference type="PANTHER" id="PTHR30055:SF234">
    <property type="entry name" value="HTH-TYPE TRANSCRIPTIONAL REGULATOR BETI"/>
    <property type="match status" value="1"/>
</dbReference>
<evidence type="ECO:0000313" key="6">
    <source>
        <dbReference type="EMBL" id="MTD54257.1"/>
    </source>
</evidence>
<keyword evidence="3" id="KW-0804">Transcription</keyword>
<dbReference type="GO" id="GO:0003700">
    <property type="term" value="F:DNA-binding transcription factor activity"/>
    <property type="evidence" value="ECO:0007669"/>
    <property type="project" value="TreeGrafter"/>
</dbReference>
<dbReference type="Proteomes" id="UP000440096">
    <property type="component" value="Unassembled WGS sequence"/>
</dbReference>
<dbReference type="InterPro" id="IPR001647">
    <property type="entry name" value="HTH_TetR"/>
</dbReference>
<dbReference type="Gene3D" id="1.10.357.10">
    <property type="entry name" value="Tetracycline Repressor, domain 2"/>
    <property type="match status" value="1"/>
</dbReference>
<accession>A0A6N7YMP8</accession>
<evidence type="ECO:0000256" key="4">
    <source>
        <dbReference type="PROSITE-ProRule" id="PRU00335"/>
    </source>
</evidence>
<dbReference type="InterPro" id="IPR023772">
    <property type="entry name" value="DNA-bd_HTH_TetR-type_CS"/>
</dbReference>
<feature type="DNA-binding region" description="H-T-H motif" evidence="4">
    <location>
        <begin position="37"/>
        <end position="56"/>
    </location>
</feature>
<dbReference type="InterPro" id="IPR009057">
    <property type="entry name" value="Homeodomain-like_sf"/>
</dbReference>
<dbReference type="RefSeq" id="WP_154756451.1">
    <property type="nucleotide sequence ID" value="NZ_WMBA01000010.1"/>
</dbReference>
<keyword evidence="1" id="KW-0805">Transcription regulation</keyword>
<dbReference type="InterPro" id="IPR050109">
    <property type="entry name" value="HTH-type_TetR-like_transc_reg"/>
</dbReference>
<dbReference type="GO" id="GO:0000976">
    <property type="term" value="F:transcription cis-regulatory region binding"/>
    <property type="evidence" value="ECO:0007669"/>
    <property type="project" value="TreeGrafter"/>
</dbReference>
<keyword evidence="2 4" id="KW-0238">DNA-binding</keyword>
<comment type="caution">
    <text evidence="6">The sequence shown here is derived from an EMBL/GenBank/DDBJ whole genome shotgun (WGS) entry which is preliminary data.</text>
</comment>
<dbReference type="SUPFAM" id="SSF46689">
    <property type="entry name" value="Homeodomain-like"/>
    <property type="match status" value="1"/>
</dbReference>
<gene>
    <name evidence="6" type="ORF">GKO32_09760</name>
</gene>
<reference evidence="6 7" key="1">
    <citation type="submission" date="2019-11" db="EMBL/GenBank/DDBJ databases">
        <title>Draft genome of Amycolatopsis RM579.</title>
        <authorList>
            <person name="Duangmal K."/>
            <person name="Mingma R."/>
        </authorList>
    </citation>
    <scope>NUCLEOTIDE SEQUENCE [LARGE SCALE GENOMIC DNA]</scope>
    <source>
        <strain evidence="6 7">RM579</strain>
    </source>
</reference>
<keyword evidence="7" id="KW-1185">Reference proteome</keyword>
<sequence length="214" mass="23855">MSDSSVSLRERKKQRTRQELIDVALEMFTENGFDATTLDDLCGAVEVSKRTFFRYFTSKEDVGMAPLHDFWNVFGEELETRSPAGTILEFLLETAFAALDRMGGDAWAHRLRLSRRLAARTPSMNAHGLDFCDRAVASAVSTLADRFGIANSADLRLRLVVEFAVATHRCALERWVALRGRPGRKRLEAELRSAFAAMPDALNVGFSVASHTGR</sequence>
<evidence type="ECO:0000256" key="3">
    <source>
        <dbReference type="ARBA" id="ARBA00023163"/>
    </source>
</evidence>
<dbReference type="AlphaFoldDB" id="A0A6N7YMP8"/>
<dbReference type="PROSITE" id="PS50977">
    <property type="entry name" value="HTH_TETR_2"/>
    <property type="match status" value="1"/>
</dbReference>
<dbReference type="Pfam" id="PF00440">
    <property type="entry name" value="TetR_N"/>
    <property type="match status" value="1"/>
</dbReference>